<dbReference type="InterPro" id="IPR058625">
    <property type="entry name" value="MdtA-like_BSH"/>
</dbReference>
<dbReference type="Pfam" id="PF25917">
    <property type="entry name" value="BSH_RND"/>
    <property type="match status" value="1"/>
</dbReference>
<dbReference type="Gene3D" id="2.40.420.20">
    <property type="match status" value="1"/>
</dbReference>
<dbReference type="NCBIfam" id="TIGR01730">
    <property type="entry name" value="RND_mfp"/>
    <property type="match status" value="1"/>
</dbReference>
<evidence type="ECO:0000313" key="5">
    <source>
        <dbReference type="EMBL" id="ATY83802.1"/>
    </source>
</evidence>
<dbReference type="InterPro" id="IPR006143">
    <property type="entry name" value="RND_pump_MFP"/>
</dbReference>
<comment type="similarity">
    <text evidence="1">Belongs to the membrane fusion protein (MFP) (TC 8.A.1) family.</text>
</comment>
<feature type="coiled-coil region" evidence="2">
    <location>
        <begin position="152"/>
        <end position="186"/>
    </location>
</feature>
<dbReference type="Gene3D" id="1.10.287.470">
    <property type="entry name" value="Helix hairpin bin"/>
    <property type="match status" value="1"/>
</dbReference>
<dbReference type="Gene3D" id="2.40.50.100">
    <property type="match status" value="2"/>
</dbReference>
<dbReference type="InterPro" id="IPR058637">
    <property type="entry name" value="YknX-like_C"/>
</dbReference>
<sequence length="433" mass="47062">MKRWVKWALVLIGAVAAAAYVVWNTQRPLVAELIVVKPLTVSMDFTEEGIVEAAVDRPVYSPIGGTIAELPVEEGQRVVKGTLLARIDTKDLEYQLARLKAQRTSLEGQRDKSFQELGQQVQQQQLVLGEVRRQLEQSRQDYQRTKGLYEAGAASKTDLDAAEGKVKQLENEQSQQESKLQLLQAQVSGASPGGAPGGTGTAATATTATEAYFQGMIEEVDAQIRQVESRIADSRITAPVDGVVRELNVKLGMAVAPQSLLMNLTGTGGYRVGVYVLTEDVLYVKPGMKVTLIQKRKDGDYRFSGTVTAVAPSAVEKVSTLGLTEHRVKVTVQPGENAPDLRPGYALDVQFRVLEQANKLAVPKTCLFFFGDGDAVWVVRDGRARIQKVRKGMETDQLVVIAQGLNAGDLVIKNPQLEGLKEGKRVAVGPPTQ</sequence>
<evidence type="ECO:0000259" key="3">
    <source>
        <dbReference type="Pfam" id="PF25917"/>
    </source>
</evidence>
<keyword evidence="2" id="KW-0175">Coiled coil</keyword>
<dbReference type="RefSeq" id="WP_100666639.1">
    <property type="nucleotide sequence ID" value="NZ_CP024955.1"/>
</dbReference>
<accession>A0A2K8N5Q6</accession>
<dbReference type="KEGG" id="kyr:CVV65_01425"/>
<dbReference type="GO" id="GO:0015562">
    <property type="term" value="F:efflux transmembrane transporter activity"/>
    <property type="evidence" value="ECO:0007669"/>
    <property type="project" value="TreeGrafter"/>
</dbReference>
<dbReference type="SUPFAM" id="SSF111369">
    <property type="entry name" value="HlyD-like secretion proteins"/>
    <property type="match status" value="1"/>
</dbReference>
<evidence type="ECO:0000259" key="4">
    <source>
        <dbReference type="Pfam" id="PF25989"/>
    </source>
</evidence>
<feature type="coiled-coil region" evidence="2">
    <location>
        <begin position="89"/>
        <end position="116"/>
    </location>
</feature>
<keyword evidence="6" id="KW-1185">Reference proteome</keyword>
<protein>
    <submittedName>
        <fullName evidence="5">Efflux RND transporter periplasmic adaptor subunit</fullName>
    </submittedName>
</protein>
<dbReference type="GO" id="GO:1990281">
    <property type="term" value="C:efflux pump complex"/>
    <property type="evidence" value="ECO:0007669"/>
    <property type="project" value="TreeGrafter"/>
</dbReference>
<feature type="domain" description="Multidrug resistance protein MdtA-like barrel-sandwich hybrid" evidence="3">
    <location>
        <begin position="60"/>
        <end position="256"/>
    </location>
</feature>
<evidence type="ECO:0000256" key="2">
    <source>
        <dbReference type="SAM" id="Coils"/>
    </source>
</evidence>
<dbReference type="Pfam" id="PF25989">
    <property type="entry name" value="YknX_C"/>
    <property type="match status" value="1"/>
</dbReference>
<gene>
    <name evidence="5" type="ORF">CVV65_01425</name>
</gene>
<dbReference type="PANTHER" id="PTHR30469">
    <property type="entry name" value="MULTIDRUG RESISTANCE PROTEIN MDTA"/>
    <property type="match status" value="1"/>
</dbReference>
<dbReference type="Proteomes" id="UP000231932">
    <property type="component" value="Chromosome"/>
</dbReference>
<dbReference type="EMBL" id="CP024955">
    <property type="protein sequence ID" value="ATY83802.1"/>
    <property type="molecule type" value="Genomic_DNA"/>
</dbReference>
<proteinExistence type="inferred from homology"/>
<evidence type="ECO:0000256" key="1">
    <source>
        <dbReference type="ARBA" id="ARBA00009477"/>
    </source>
</evidence>
<feature type="domain" description="YknX-like C-terminal permuted SH3-like" evidence="4">
    <location>
        <begin position="360"/>
        <end position="428"/>
    </location>
</feature>
<dbReference type="PANTHER" id="PTHR30469:SF15">
    <property type="entry name" value="HLYD FAMILY OF SECRETION PROTEINS"/>
    <property type="match status" value="1"/>
</dbReference>
<dbReference type="InterPro" id="IPR011053">
    <property type="entry name" value="Single_hybrid_motif"/>
</dbReference>
<dbReference type="AlphaFoldDB" id="A0A2K8N5Q6"/>
<dbReference type="SUPFAM" id="SSF51230">
    <property type="entry name" value="Single hybrid motif"/>
    <property type="match status" value="1"/>
</dbReference>
<dbReference type="OrthoDB" id="11589at2"/>
<reference evidence="6" key="1">
    <citation type="submission" date="2017-11" db="EMBL/GenBank/DDBJ databases">
        <title>Complete Genome Sequence of Kyrpidia sp. Strain EA-1, a thermophilic, hydrogen-oxidizing Bacterium, isolated from the Azores.</title>
        <authorList>
            <person name="Reiner J.E."/>
            <person name="Lapp C.J."/>
            <person name="Bunk B."/>
            <person name="Gescher J."/>
        </authorList>
    </citation>
    <scope>NUCLEOTIDE SEQUENCE [LARGE SCALE GENOMIC DNA]</scope>
    <source>
        <strain evidence="6">EA-1</strain>
    </source>
</reference>
<name>A0A2K8N5Q6_9BACL</name>
<evidence type="ECO:0000313" key="6">
    <source>
        <dbReference type="Proteomes" id="UP000231932"/>
    </source>
</evidence>
<organism evidence="5 6">
    <name type="scientific">Kyrpidia spormannii</name>
    <dbReference type="NCBI Taxonomy" id="2055160"/>
    <lineage>
        <taxon>Bacteria</taxon>
        <taxon>Bacillati</taxon>
        <taxon>Bacillota</taxon>
        <taxon>Bacilli</taxon>
        <taxon>Bacillales</taxon>
        <taxon>Alicyclobacillaceae</taxon>
        <taxon>Kyrpidia</taxon>
    </lineage>
</organism>